<reference evidence="4" key="1">
    <citation type="submission" date="2016-10" db="EMBL/GenBank/DDBJ databases">
        <authorList>
            <person name="Varghese N."/>
        </authorList>
    </citation>
    <scope>NUCLEOTIDE SEQUENCE [LARGE SCALE GENOMIC DNA]</scope>
    <source>
        <strain evidence="4">DSM 44719</strain>
    </source>
</reference>
<gene>
    <name evidence="3" type="ORF">SAMN04490220_9033</name>
</gene>
<dbReference type="NCBIfam" id="TIGR00277">
    <property type="entry name" value="HDIG"/>
    <property type="match status" value="1"/>
</dbReference>
<feature type="domain" description="HD" evidence="2">
    <location>
        <begin position="129"/>
        <end position="204"/>
    </location>
</feature>
<dbReference type="CDD" id="cd00077">
    <property type="entry name" value="HDc"/>
    <property type="match status" value="1"/>
</dbReference>
<dbReference type="Pfam" id="PF01966">
    <property type="entry name" value="HD"/>
    <property type="match status" value="1"/>
</dbReference>
<evidence type="ECO:0000313" key="3">
    <source>
        <dbReference type="EMBL" id="SEE89235.1"/>
    </source>
</evidence>
<name>A0A1H5MIL2_RHOJO</name>
<evidence type="ECO:0000259" key="2">
    <source>
        <dbReference type="Pfam" id="PF01966"/>
    </source>
</evidence>
<dbReference type="InterPro" id="IPR006674">
    <property type="entry name" value="HD_domain"/>
</dbReference>
<dbReference type="Gene3D" id="1.10.3210.10">
    <property type="entry name" value="Hypothetical protein af1432"/>
    <property type="match status" value="1"/>
</dbReference>
<dbReference type="AlphaFoldDB" id="A0A1H5MIL2"/>
<dbReference type="EMBL" id="FNTL01000005">
    <property type="protein sequence ID" value="SEE89235.1"/>
    <property type="molecule type" value="Genomic_DNA"/>
</dbReference>
<evidence type="ECO:0000313" key="4">
    <source>
        <dbReference type="Proteomes" id="UP000183407"/>
    </source>
</evidence>
<organism evidence="3 4">
    <name type="scientific">Rhodococcus jostii</name>
    <dbReference type="NCBI Taxonomy" id="132919"/>
    <lineage>
        <taxon>Bacteria</taxon>
        <taxon>Bacillati</taxon>
        <taxon>Actinomycetota</taxon>
        <taxon>Actinomycetes</taxon>
        <taxon>Mycobacteriales</taxon>
        <taxon>Nocardiaceae</taxon>
        <taxon>Rhodococcus</taxon>
    </lineage>
</organism>
<dbReference type="SUPFAM" id="SSF109604">
    <property type="entry name" value="HD-domain/PDEase-like"/>
    <property type="match status" value="1"/>
</dbReference>
<evidence type="ECO:0000256" key="1">
    <source>
        <dbReference type="SAM" id="MobiDB-lite"/>
    </source>
</evidence>
<feature type="region of interest" description="Disordered" evidence="1">
    <location>
        <begin position="251"/>
        <end position="271"/>
    </location>
</feature>
<dbReference type="RefSeq" id="WP_240320109.1">
    <property type="nucleotide sequence ID" value="NZ_FNTL01000005.1"/>
</dbReference>
<accession>A0A1H5MIL2</accession>
<protein>
    <submittedName>
        <fullName evidence="3">HDIG domain-containing protein</fullName>
    </submittedName>
</protein>
<dbReference type="InterPro" id="IPR006675">
    <property type="entry name" value="HDIG_dom"/>
</dbReference>
<proteinExistence type="predicted"/>
<dbReference type="InterPro" id="IPR003607">
    <property type="entry name" value="HD/PDEase_dom"/>
</dbReference>
<dbReference type="Proteomes" id="UP000183407">
    <property type="component" value="Unassembled WGS sequence"/>
</dbReference>
<sequence>MKWDGRTVHPETGKLIRLMHLQDERSSYMLRDEGNRVVLTAHDDTVLAETERIHGGNWVVKLPGEPSREHSRKDDAIDDILGNVALNPMNSAWPGRRPGSAPPGGERGSTLVAHAQALTLQVLAREPARADHSAGVAARALALTPTVPATERDTLVAAAWLHDIGYAAELRQSGFHPLDGAHYLRAHGWPARLCDLVAHHSGARFVAAVTGLGDQLIQFGFVEDAVSDALTAADQTTGPHGEALSLDQRLREKNDRHGSDSPTAHAHSQRVPYLRAAAGRVEHRLGLE</sequence>